<keyword evidence="2" id="KW-0830">Ubiquinone</keyword>
<dbReference type="GO" id="GO:0032259">
    <property type="term" value="P:methylation"/>
    <property type="evidence" value="ECO:0007669"/>
    <property type="project" value="UniProtKB-KW"/>
</dbReference>
<feature type="domain" description="PhnB-like" evidence="1">
    <location>
        <begin position="1"/>
        <end position="92"/>
    </location>
</feature>
<organism evidence="2 3">
    <name type="scientific">Mucilaginibacter frigoritolerans</name>
    <dbReference type="NCBI Taxonomy" id="652788"/>
    <lineage>
        <taxon>Bacteria</taxon>
        <taxon>Pseudomonadati</taxon>
        <taxon>Bacteroidota</taxon>
        <taxon>Sphingobacteriia</taxon>
        <taxon>Sphingobacteriales</taxon>
        <taxon>Sphingobacteriaceae</taxon>
        <taxon>Mucilaginibacter</taxon>
    </lineage>
</organism>
<dbReference type="CDD" id="cd06588">
    <property type="entry name" value="PhnB_like"/>
    <property type="match status" value="1"/>
</dbReference>
<accession>A0A562UF09</accession>
<sequence>MFNGKAEEAMNFYVSLFSNAGIVSITHYGANEAGVKGTVMHATFKLQGQLFMCIDSSAQHSFTFTPAMSLYIGCESDREIDKLFSALSANGNILCL</sequence>
<dbReference type="EMBL" id="VLLI01000001">
    <property type="protein sequence ID" value="TWJ04370.1"/>
    <property type="molecule type" value="Genomic_DNA"/>
</dbReference>
<evidence type="ECO:0000259" key="1">
    <source>
        <dbReference type="Pfam" id="PF06983"/>
    </source>
</evidence>
<evidence type="ECO:0000313" key="3">
    <source>
        <dbReference type="Proteomes" id="UP000317010"/>
    </source>
</evidence>
<dbReference type="InterPro" id="IPR029068">
    <property type="entry name" value="Glyas_Bleomycin-R_OHBP_Dase"/>
</dbReference>
<proteinExistence type="predicted"/>
<dbReference type="Gene3D" id="3.30.720.110">
    <property type="match status" value="1"/>
</dbReference>
<dbReference type="AlphaFoldDB" id="A0A562UF09"/>
<dbReference type="Proteomes" id="UP000317010">
    <property type="component" value="Unassembled WGS sequence"/>
</dbReference>
<dbReference type="Gene3D" id="3.30.720.100">
    <property type="match status" value="1"/>
</dbReference>
<dbReference type="Pfam" id="PF06983">
    <property type="entry name" value="3-dmu-9_3-mt"/>
    <property type="match status" value="1"/>
</dbReference>
<keyword evidence="2" id="KW-0808">Transferase</keyword>
<evidence type="ECO:0000313" key="2">
    <source>
        <dbReference type="EMBL" id="TWJ04370.1"/>
    </source>
</evidence>
<keyword evidence="2" id="KW-0489">Methyltransferase</keyword>
<name>A0A562UF09_9SPHI</name>
<dbReference type="PANTHER" id="PTHR33990">
    <property type="entry name" value="PROTEIN YJDN-RELATED"/>
    <property type="match status" value="1"/>
</dbReference>
<protein>
    <submittedName>
        <fullName evidence="2">3-demethylubiquinone-9 3-methyltransferase</fullName>
    </submittedName>
</protein>
<dbReference type="PANTHER" id="PTHR33990:SF4">
    <property type="entry name" value="PHNB-LIKE DOMAIN-CONTAINING PROTEIN"/>
    <property type="match status" value="1"/>
</dbReference>
<dbReference type="InterPro" id="IPR028973">
    <property type="entry name" value="PhnB-like"/>
</dbReference>
<comment type="caution">
    <text evidence="2">The sequence shown here is derived from an EMBL/GenBank/DDBJ whole genome shotgun (WGS) entry which is preliminary data.</text>
</comment>
<gene>
    <name evidence="2" type="ORF">JN11_00078</name>
</gene>
<dbReference type="SUPFAM" id="SSF54593">
    <property type="entry name" value="Glyoxalase/Bleomycin resistance protein/Dihydroxybiphenyl dioxygenase"/>
    <property type="match status" value="1"/>
</dbReference>
<reference evidence="2 3" key="1">
    <citation type="submission" date="2019-07" db="EMBL/GenBank/DDBJ databases">
        <title>Genomic Encyclopedia of Archaeal and Bacterial Type Strains, Phase II (KMG-II): from individual species to whole genera.</title>
        <authorList>
            <person name="Goeker M."/>
        </authorList>
    </citation>
    <scope>NUCLEOTIDE SEQUENCE [LARGE SCALE GENOMIC DNA]</scope>
    <source>
        <strain evidence="2 3">ATCC BAA-1854</strain>
    </source>
</reference>
<dbReference type="GO" id="GO:0008168">
    <property type="term" value="F:methyltransferase activity"/>
    <property type="evidence" value="ECO:0007669"/>
    <property type="project" value="UniProtKB-KW"/>
</dbReference>
<keyword evidence="3" id="KW-1185">Reference proteome</keyword>